<keyword evidence="1" id="KW-0227">DNA damage</keyword>
<dbReference type="PANTHER" id="PTHR13152:SF0">
    <property type="entry name" value="GENERAL TRANSCRIPTION FACTOR IIH SUBUNIT 4"/>
    <property type="match status" value="1"/>
</dbReference>
<sequence>MPQAMVVARNFLDMVAALPASKLDMLYDSAFICEAVLRSLPLLAKKYALQMLYVLAPVTATAMEEWVREGYLPSTGLPLISCSNSGSLSKYGISNVPSISMDAWCLRLKLEV</sequence>
<keyword evidence="3" id="KW-1185">Reference proteome</keyword>
<protein>
    <recommendedName>
        <fullName evidence="1">RNA polymerase II transcription factor B subunit 2</fullName>
    </recommendedName>
</protein>
<comment type="function">
    <text evidence="1">Component of the general transcription and DNA repair factor IIH (TFIIH) core complex which is involved in general and transcription-coupled nucleotide excision repair (NER) of damaged DNA.</text>
</comment>
<reference evidence="2" key="1">
    <citation type="submission" date="2020-07" db="EMBL/GenBank/DDBJ databases">
        <title>Genome sequence and genetic diversity analysis of an under-domesticated orphan crop, white fonio (Digitaria exilis).</title>
        <authorList>
            <person name="Bennetzen J.L."/>
            <person name="Chen S."/>
            <person name="Ma X."/>
            <person name="Wang X."/>
            <person name="Yssel A.E.J."/>
            <person name="Chaluvadi S.R."/>
            <person name="Johnson M."/>
            <person name="Gangashetty P."/>
            <person name="Hamidou F."/>
            <person name="Sanogo M.D."/>
            <person name="Zwaenepoel A."/>
            <person name="Wallace J."/>
            <person name="Van De Peer Y."/>
            <person name="Van Deynze A."/>
        </authorList>
    </citation>
    <scope>NUCLEOTIDE SEQUENCE</scope>
    <source>
        <tissue evidence="2">Leaves</tissue>
    </source>
</reference>
<accession>A0A835F7K5</accession>
<keyword evidence="1" id="KW-0805">Transcription regulation</keyword>
<comment type="similarity">
    <text evidence="1">Belongs to the TFB2 family.</text>
</comment>
<dbReference type="AlphaFoldDB" id="A0A835F7K5"/>
<evidence type="ECO:0000313" key="2">
    <source>
        <dbReference type="EMBL" id="KAF8730709.1"/>
    </source>
</evidence>
<dbReference type="EMBL" id="JACEFO010001613">
    <property type="protein sequence ID" value="KAF8730709.1"/>
    <property type="molecule type" value="Genomic_DNA"/>
</dbReference>
<dbReference type="GO" id="GO:0000439">
    <property type="term" value="C:transcription factor TFIIH core complex"/>
    <property type="evidence" value="ECO:0007669"/>
    <property type="project" value="InterPro"/>
</dbReference>
<proteinExistence type="inferred from homology"/>
<evidence type="ECO:0000313" key="3">
    <source>
        <dbReference type="Proteomes" id="UP000636709"/>
    </source>
</evidence>
<keyword evidence="1" id="KW-0804">Transcription</keyword>
<dbReference type="Pfam" id="PF03849">
    <property type="entry name" value="Tfb2"/>
    <property type="match status" value="1"/>
</dbReference>
<dbReference type="PANTHER" id="PTHR13152">
    <property type="entry name" value="TFIIH, POLYPEPTIDE 4"/>
    <property type="match status" value="1"/>
</dbReference>
<dbReference type="GO" id="GO:0001671">
    <property type="term" value="F:ATPase activator activity"/>
    <property type="evidence" value="ECO:0007669"/>
    <property type="project" value="InterPro"/>
</dbReference>
<dbReference type="OrthoDB" id="364513at2759"/>
<organism evidence="2 3">
    <name type="scientific">Digitaria exilis</name>
    <dbReference type="NCBI Taxonomy" id="1010633"/>
    <lineage>
        <taxon>Eukaryota</taxon>
        <taxon>Viridiplantae</taxon>
        <taxon>Streptophyta</taxon>
        <taxon>Embryophyta</taxon>
        <taxon>Tracheophyta</taxon>
        <taxon>Spermatophyta</taxon>
        <taxon>Magnoliopsida</taxon>
        <taxon>Liliopsida</taxon>
        <taxon>Poales</taxon>
        <taxon>Poaceae</taxon>
        <taxon>PACMAD clade</taxon>
        <taxon>Panicoideae</taxon>
        <taxon>Panicodae</taxon>
        <taxon>Paniceae</taxon>
        <taxon>Anthephorinae</taxon>
        <taxon>Digitaria</taxon>
    </lineage>
</organism>
<evidence type="ECO:0000256" key="1">
    <source>
        <dbReference type="RuleBase" id="RU364024"/>
    </source>
</evidence>
<comment type="subcellular location">
    <subcellularLocation>
        <location evidence="1">Nucleus</location>
    </subcellularLocation>
</comment>
<dbReference type="InterPro" id="IPR004598">
    <property type="entry name" value="TFIIH_p52/Tfb2"/>
</dbReference>
<gene>
    <name evidence="2" type="ORF">HU200_016569</name>
</gene>
<dbReference type="Proteomes" id="UP000636709">
    <property type="component" value="Unassembled WGS sequence"/>
</dbReference>
<comment type="caution">
    <text evidence="2">The sequence shown here is derived from an EMBL/GenBank/DDBJ whole genome shotgun (WGS) entry which is preliminary data.</text>
</comment>
<dbReference type="GO" id="GO:0006289">
    <property type="term" value="P:nucleotide-excision repair"/>
    <property type="evidence" value="ECO:0007669"/>
    <property type="project" value="InterPro"/>
</dbReference>
<name>A0A835F7K5_9POAL</name>
<keyword evidence="1" id="KW-0234">DNA repair</keyword>
<keyword evidence="1" id="KW-0539">Nucleus</keyword>
<dbReference type="GO" id="GO:0003690">
    <property type="term" value="F:double-stranded DNA binding"/>
    <property type="evidence" value="ECO:0007669"/>
    <property type="project" value="TreeGrafter"/>
</dbReference>
<dbReference type="GO" id="GO:0005675">
    <property type="term" value="C:transcription factor TFIIH holo complex"/>
    <property type="evidence" value="ECO:0007669"/>
    <property type="project" value="TreeGrafter"/>
</dbReference>